<organism evidence="8">
    <name type="scientific">Chromera velia CCMP2878</name>
    <dbReference type="NCBI Taxonomy" id="1169474"/>
    <lineage>
        <taxon>Eukaryota</taxon>
        <taxon>Sar</taxon>
        <taxon>Alveolata</taxon>
        <taxon>Colpodellida</taxon>
        <taxon>Chromeraceae</taxon>
        <taxon>Chromera</taxon>
    </lineage>
</organism>
<dbReference type="InterPro" id="IPR011009">
    <property type="entry name" value="Kinase-like_dom_sf"/>
</dbReference>
<evidence type="ECO:0000256" key="4">
    <source>
        <dbReference type="ARBA" id="ARBA00022840"/>
    </source>
</evidence>
<name>A0A0G4GBD5_9ALVE</name>
<sequence length="631" mass="71231">MSLKDLIEREAAHRKGTKILEWEVKIAQARGQQTEAARLGGKLRDLRRDVRQRELPTAIARERARLLTLASRHFPELLWEGSPFLSQVRLGVTDVAEKDTLMRAGVLPQGRSSLYDFRDEKVISEPNPQTGSLGRVSECMDERGARWILKRFEVEGQNAARHFFRQVTMLHKLRHPHLVPVVAVWQEGLHAFVQMRLYPGGDLRAWMVARPADGGRDARESLQLTEDILSAITFLHERGMMHCDVKPRNIFITGSGRAVLGDFYGVREAEPEGSGGSESNPHVPEATTVLRTTSGYVAPEVMGQRRMTFAGDVFAAGVVLGELLGGGVLEGERVGMLGDLFDCMLSEDPKLRPSASEALQSPLFSRETCEAAQCIICREILLRNRGISCATPSRHFLCDECLNRQVESLTRIDPNDSYTRAHFKATDCLVNCADPACPSDPFTALELCQHLRPEIHAQRESLLLEAAEERGRIDTEKERERELRRNLPVPQRAMREIMHDILTLRCPRCWMAFESFENCAALNCSRCFCGYCAYCLKDYGEDAHSRVPLCFVAQDVGNRLNTRFSMYPERDEWEVFKRERQNQRIREVLQGLSDGEENEVTSLLTREGVLSSRGILAEGGDMNADNQIQHV</sequence>
<dbReference type="PhylomeDB" id="A0A0G4GBD5"/>
<proteinExistence type="inferred from homology"/>
<keyword evidence="4" id="KW-0067">ATP-binding</keyword>
<dbReference type="Gene3D" id="1.10.510.10">
    <property type="entry name" value="Transferase(Phosphotransferase) domain 1"/>
    <property type="match status" value="1"/>
</dbReference>
<evidence type="ECO:0000256" key="3">
    <source>
        <dbReference type="ARBA" id="ARBA00022777"/>
    </source>
</evidence>
<dbReference type="AlphaFoldDB" id="A0A0G4GBD5"/>
<evidence type="ECO:0000313" key="8">
    <source>
        <dbReference type="EMBL" id="CEM25982.1"/>
    </source>
</evidence>
<dbReference type="SUPFAM" id="SSF57850">
    <property type="entry name" value="RING/U-box"/>
    <property type="match status" value="1"/>
</dbReference>
<dbReference type="InterPro" id="IPR000719">
    <property type="entry name" value="Prot_kinase_dom"/>
</dbReference>
<evidence type="ECO:0000256" key="2">
    <source>
        <dbReference type="ARBA" id="ARBA00022741"/>
    </source>
</evidence>
<gene>
    <name evidence="8" type="ORF">Cvel_21002</name>
</gene>
<dbReference type="PROSITE" id="PS00108">
    <property type="entry name" value="PROTEIN_KINASE_ST"/>
    <property type="match status" value="1"/>
</dbReference>
<dbReference type="GO" id="GO:0017148">
    <property type="term" value="P:negative regulation of translation"/>
    <property type="evidence" value="ECO:0007669"/>
    <property type="project" value="UniProtKB-KW"/>
</dbReference>
<accession>A0A0G4GBD5</accession>
<comment type="similarity">
    <text evidence="6">Belongs to the protein kinase superfamily. Ser/Thr protein kinase family. GCN2 subfamily.</text>
</comment>
<evidence type="ECO:0000256" key="1">
    <source>
        <dbReference type="ARBA" id="ARBA00022679"/>
    </source>
</evidence>
<dbReference type="SMART" id="SM00220">
    <property type="entry name" value="S_TKc"/>
    <property type="match status" value="1"/>
</dbReference>
<dbReference type="CDD" id="cd00180">
    <property type="entry name" value="PKc"/>
    <property type="match status" value="1"/>
</dbReference>
<dbReference type="GO" id="GO:0005634">
    <property type="term" value="C:nucleus"/>
    <property type="evidence" value="ECO:0007669"/>
    <property type="project" value="TreeGrafter"/>
</dbReference>
<dbReference type="SUPFAM" id="SSF56112">
    <property type="entry name" value="Protein kinase-like (PK-like)"/>
    <property type="match status" value="1"/>
</dbReference>
<evidence type="ECO:0000259" key="7">
    <source>
        <dbReference type="PROSITE" id="PS50011"/>
    </source>
</evidence>
<keyword evidence="5" id="KW-0652">Protein synthesis inhibitor</keyword>
<dbReference type="VEuPathDB" id="CryptoDB:Cvel_21002"/>
<dbReference type="InterPro" id="IPR050339">
    <property type="entry name" value="CC_SR_Kinase"/>
</dbReference>
<keyword evidence="2" id="KW-0547">Nucleotide-binding</keyword>
<dbReference type="GO" id="GO:0005524">
    <property type="term" value="F:ATP binding"/>
    <property type="evidence" value="ECO:0007669"/>
    <property type="project" value="UniProtKB-KW"/>
</dbReference>
<evidence type="ECO:0000256" key="6">
    <source>
        <dbReference type="ARBA" id="ARBA00037982"/>
    </source>
</evidence>
<reference evidence="8" key="1">
    <citation type="submission" date="2014-11" db="EMBL/GenBank/DDBJ databases">
        <authorList>
            <person name="Otto D Thomas"/>
            <person name="Naeem Raeece"/>
        </authorList>
    </citation>
    <scope>NUCLEOTIDE SEQUENCE</scope>
</reference>
<dbReference type="PANTHER" id="PTHR11042">
    <property type="entry name" value="EUKARYOTIC TRANSLATION INITIATION FACTOR 2-ALPHA KINASE EIF2-ALPHA KINASE -RELATED"/>
    <property type="match status" value="1"/>
</dbReference>
<evidence type="ECO:0000256" key="5">
    <source>
        <dbReference type="ARBA" id="ARBA00023193"/>
    </source>
</evidence>
<dbReference type="PANTHER" id="PTHR11042:SF187">
    <property type="entry name" value="EUKARYOTIC TRANSLATION INITIATION FACTOR 2-ALPHA KINASE 2"/>
    <property type="match status" value="1"/>
</dbReference>
<protein>
    <recommendedName>
        <fullName evidence="7">Protein kinase domain-containing protein</fullName>
    </recommendedName>
</protein>
<keyword evidence="3" id="KW-0418">Kinase</keyword>
<dbReference type="InterPro" id="IPR008271">
    <property type="entry name" value="Ser/Thr_kinase_AS"/>
</dbReference>
<dbReference type="Pfam" id="PF00069">
    <property type="entry name" value="Pkinase"/>
    <property type="match status" value="1"/>
</dbReference>
<keyword evidence="1" id="KW-0808">Transferase</keyword>
<dbReference type="GO" id="GO:0005737">
    <property type="term" value="C:cytoplasm"/>
    <property type="evidence" value="ECO:0007669"/>
    <property type="project" value="TreeGrafter"/>
</dbReference>
<feature type="domain" description="Protein kinase" evidence="7">
    <location>
        <begin position="122"/>
        <end position="364"/>
    </location>
</feature>
<dbReference type="EMBL" id="CDMZ01001031">
    <property type="protein sequence ID" value="CEM25982.1"/>
    <property type="molecule type" value="Genomic_DNA"/>
</dbReference>
<dbReference type="PROSITE" id="PS50011">
    <property type="entry name" value="PROTEIN_KINASE_DOM"/>
    <property type="match status" value="1"/>
</dbReference>
<dbReference type="GO" id="GO:0004694">
    <property type="term" value="F:eukaryotic translation initiation factor 2alpha kinase activity"/>
    <property type="evidence" value="ECO:0007669"/>
    <property type="project" value="TreeGrafter"/>
</dbReference>